<dbReference type="InterPro" id="IPR003661">
    <property type="entry name" value="HisK_dim/P_dom"/>
</dbReference>
<evidence type="ECO:0000256" key="3">
    <source>
        <dbReference type="ARBA" id="ARBA00022553"/>
    </source>
</evidence>
<evidence type="ECO:0000256" key="5">
    <source>
        <dbReference type="ARBA" id="ARBA00022777"/>
    </source>
</evidence>
<dbReference type="RefSeq" id="WP_342126914.1">
    <property type="nucleotide sequence ID" value="NZ_JBCAUS010000003.1"/>
</dbReference>
<name>A0ABU9KS83_9EURY</name>
<evidence type="ECO:0000313" key="9">
    <source>
        <dbReference type="Proteomes" id="UP001396646"/>
    </source>
</evidence>
<evidence type="ECO:0000256" key="4">
    <source>
        <dbReference type="ARBA" id="ARBA00022679"/>
    </source>
</evidence>
<gene>
    <name evidence="8" type="ORF">WOA13_05280</name>
</gene>
<comment type="catalytic activity">
    <reaction evidence="1">
        <text>ATP + protein L-histidine = ADP + protein N-phospho-L-histidine.</text>
        <dbReference type="EC" id="2.7.13.3"/>
    </reaction>
</comment>
<sequence>MLNTKIASEVANRSKSEFLANMSHELRTPLNSVIGFSDILSNEVYGNLNEKQMRYTENIHKSGQNLLKIINNILDLSAIEARSSELNYEKFILCEVLKEVRKNALPLATQKNISIEMDIEKMILIDGDKNKIKQIINNVLNNAIKFNNNGGSVFVKARNIDNEINILVKDTGIGIPEKEIGKMFDPFYQIDGSSSRDYGGNGIGLALVKHFVEMHKGDVWIESDEGLGTEVHIKLPAEQRI</sequence>
<proteinExistence type="predicted"/>
<evidence type="ECO:0000256" key="2">
    <source>
        <dbReference type="ARBA" id="ARBA00012438"/>
    </source>
</evidence>
<dbReference type="Gene3D" id="1.10.287.130">
    <property type="match status" value="1"/>
</dbReference>
<organism evidence="8 9">
    <name type="scientific">Methanococcoides cohabitans</name>
    <dbReference type="NCBI Taxonomy" id="3136559"/>
    <lineage>
        <taxon>Archaea</taxon>
        <taxon>Methanobacteriati</taxon>
        <taxon>Methanobacteriota</taxon>
        <taxon>Stenosarchaea group</taxon>
        <taxon>Methanomicrobia</taxon>
        <taxon>Methanosarcinales</taxon>
        <taxon>Methanosarcinaceae</taxon>
        <taxon>Methanococcoides</taxon>
    </lineage>
</organism>
<evidence type="ECO:0000313" key="8">
    <source>
        <dbReference type="EMBL" id="MEL4305241.1"/>
    </source>
</evidence>
<dbReference type="InterPro" id="IPR003594">
    <property type="entry name" value="HATPase_dom"/>
</dbReference>
<keyword evidence="4" id="KW-0808">Transferase</keyword>
<protein>
    <recommendedName>
        <fullName evidence="2">histidine kinase</fullName>
        <ecNumber evidence="2">2.7.13.3</ecNumber>
    </recommendedName>
</protein>
<keyword evidence="9" id="KW-1185">Reference proteome</keyword>
<comment type="caution">
    <text evidence="8">The sequence shown here is derived from an EMBL/GenBank/DDBJ whole genome shotgun (WGS) entry which is preliminary data.</text>
</comment>
<dbReference type="PANTHER" id="PTHR43711:SF26">
    <property type="entry name" value="SENSOR HISTIDINE KINASE RCSC"/>
    <property type="match status" value="1"/>
</dbReference>
<dbReference type="SMART" id="SM00387">
    <property type="entry name" value="HATPase_c"/>
    <property type="match status" value="1"/>
</dbReference>
<dbReference type="CDD" id="cd16922">
    <property type="entry name" value="HATPase_EvgS-ArcB-TorS-like"/>
    <property type="match status" value="1"/>
</dbReference>
<dbReference type="Pfam" id="PF00512">
    <property type="entry name" value="HisKA"/>
    <property type="match status" value="1"/>
</dbReference>
<dbReference type="Proteomes" id="UP001396646">
    <property type="component" value="Unassembled WGS sequence"/>
</dbReference>
<dbReference type="EC" id="2.7.13.3" evidence="2"/>
<dbReference type="InterPro" id="IPR004358">
    <property type="entry name" value="Sig_transdc_His_kin-like_C"/>
</dbReference>
<dbReference type="Gene3D" id="3.30.565.10">
    <property type="entry name" value="Histidine kinase-like ATPase, C-terminal domain"/>
    <property type="match status" value="1"/>
</dbReference>
<dbReference type="SUPFAM" id="SSF47384">
    <property type="entry name" value="Homodimeric domain of signal transducing histidine kinase"/>
    <property type="match status" value="1"/>
</dbReference>
<evidence type="ECO:0000256" key="6">
    <source>
        <dbReference type="ARBA" id="ARBA00023012"/>
    </source>
</evidence>
<evidence type="ECO:0000256" key="1">
    <source>
        <dbReference type="ARBA" id="ARBA00000085"/>
    </source>
</evidence>
<feature type="domain" description="Histidine kinase" evidence="7">
    <location>
        <begin position="21"/>
        <end position="239"/>
    </location>
</feature>
<accession>A0ABU9KS83</accession>
<evidence type="ECO:0000259" key="7">
    <source>
        <dbReference type="PROSITE" id="PS50109"/>
    </source>
</evidence>
<dbReference type="SUPFAM" id="SSF55874">
    <property type="entry name" value="ATPase domain of HSP90 chaperone/DNA topoisomerase II/histidine kinase"/>
    <property type="match status" value="1"/>
</dbReference>
<dbReference type="InterPro" id="IPR036890">
    <property type="entry name" value="HATPase_C_sf"/>
</dbReference>
<dbReference type="GO" id="GO:0016301">
    <property type="term" value="F:kinase activity"/>
    <property type="evidence" value="ECO:0007669"/>
    <property type="project" value="UniProtKB-KW"/>
</dbReference>
<dbReference type="InterPro" id="IPR050736">
    <property type="entry name" value="Sensor_HK_Regulatory"/>
</dbReference>
<dbReference type="PROSITE" id="PS50109">
    <property type="entry name" value="HIS_KIN"/>
    <property type="match status" value="1"/>
</dbReference>
<dbReference type="CDD" id="cd00082">
    <property type="entry name" value="HisKA"/>
    <property type="match status" value="1"/>
</dbReference>
<dbReference type="PANTHER" id="PTHR43711">
    <property type="entry name" value="TWO-COMPONENT HISTIDINE KINASE"/>
    <property type="match status" value="1"/>
</dbReference>
<dbReference type="EMBL" id="JBCAUS010000003">
    <property type="protein sequence ID" value="MEL4305241.1"/>
    <property type="molecule type" value="Genomic_DNA"/>
</dbReference>
<dbReference type="Pfam" id="PF02518">
    <property type="entry name" value="HATPase_c"/>
    <property type="match status" value="1"/>
</dbReference>
<dbReference type="InterPro" id="IPR036097">
    <property type="entry name" value="HisK_dim/P_sf"/>
</dbReference>
<keyword evidence="3" id="KW-0597">Phosphoprotein</keyword>
<dbReference type="InterPro" id="IPR005467">
    <property type="entry name" value="His_kinase_dom"/>
</dbReference>
<dbReference type="PRINTS" id="PR00344">
    <property type="entry name" value="BCTRLSENSOR"/>
</dbReference>
<keyword evidence="6" id="KW-0902">Two-component regulatory system</keyword>
<reference evidence="8 9" key="1">
    <citation type="submission" date="2024-04" db="EMBL/GenBank/DDBJ databases">
        <title>Methanococcoides sp. LMO-2.</title>
        <authorList>
            <person name="Liang L."/>
        </authorList>
    </citation>
    <scope>NUCLEOTIDE SEQUENCE [LARGE SCALE GENOMIC DNA]</scope>
    <source>
        <strain evidence="8 9">LMO-2</strain>
    </source>
</reference>
<dbReference type="SMART" id="SM00388">
    <property type="entry name" value="HisKA"/>
    <property type="match status" value="1"/>
</dbReference>
<keyword evidence="5 8" id="KW-0418">Kinase</keyword>